<dbReference type="InterPro" id="IPR029063">
    <property type="entry name" value="SAM-dependent_MTases_sf"/>
</dbReference>
<sequence>MSGLTLDLVNRVLVGDATELLAHLPDRSVDIVLTSPPYFRLRDYGVDGQLGLEGDIEEWVKNLRGVNREVARLLTPTGSLWLNLGDSYATHPREGATRKSLLLGPERLLLALQADGWLVRNKIVWSKSNPVPSPVRDRLAATWEVVFFLTRHPRYFFDLDAIRQPHTSHAQAPRRPASAPHTPDTWRGPNAVGRSGLAGMRRSGRTGHQRGKNPGDVWRIASGRRHGSHHATSPLTLVERVICAACPEAVCSECSSPWTAGTAACQCQAPSRPGLVLDPFLGSGTTAVAANRLGRDWLGIELNRAFAAEAEQRIRAAGAERPKRSRSPP</sequence>
<evidence type="ECO:0000256" key="1">
    <source>
        <dbReference type="ARBA" id="ARBA00010203"/>
    </source>
</evidence>
<gene>
    <name evidence="11" type="ORF">FHU33_1072</name>
</gene>
<dbReference type="GO" id="GO:0003677">
    <property type="term" value="F:DNA binding"/>
    <property type="evidence" value="ECO:0007669"/>
    <property type="project" value="UniProtKB-KW"/>
</dbReference>
<evidence type="ECO:0000259" key="10">
    <source>
        <dbReference type="Pfam" id="PF01555"/>
    </source>
</evidence>
<dbReference type="InterPro" id="IPR001091">
    <property type="entry name" value="RM_Methyltransferase"/>
</dbReference>
<dbReference type="EMBL" id="VFQE01000001">
    <property type="protein sequence ID" value="TQN41695.1"/>
    <property type="molecule type" value="Genomic_DNA"/>
</dbReference>
<feature type="domain" description="DNA methylase N-4/N-6" evidence="10">
    <location>
        <begin position="29"/>
        <end position="311"/>
    </location>
</feature>
<dbReference type="AlphaFoldDB" id="A0A543PC85"/>
<keyword evidence="2 11" id="KW-0489">Methyltransferase</keyword>
<evidence type="ECO:0000256" key="5">
    <source>
        <dbReference type="ARBA" id="ARBA00022747"/>
    </source>
</evidence>
<keyword evidence="6" id="KW-0238">DNA-binding</keyword>
<dbReference type="Gene3D" id="3.40.50.150">
    <property type="entry name" value="Vaccinia Virus protein VP39"/>
    <property type="match status" value="1"/>
</dbReference>
<dbReference type="InterPro" id="IPR017985">
    <property type="entry name" value="MeTrfase_CN4_CS"/>
</dbReference>
<feature type="region of interest" description="Disordered" evidence="9">
    <location>
        <begin position="167"/>
        <end position="217"/>
    </location>
</feature>
<evidence type="ECO:0000256" key="9">
    <source>
        <dbReference type="SAM" id="MobiDB-lite"/>
    </source>
</evidence>
<keyword evidence="4" id="KW-0949">S-adenosyl-L-methionine</keyword>
<dbReference type="PROSITE" id="PS00093">
    <property type="entry name" value="N4_MTASE"/>
    <property type="match status" value="1"/>
</dbReference>
<evidence type="ECO:0000256" key="7">
    <source>
        <dbReference type="ARBA" id="ARBA00049120"/>
    </source>
</evidence>
<dbReference type="GO" id="GO:0015667">
    <property type="term" value="F:site-specific DNA-methyltransferase (cytosine-N4-specific) activity"/>
    <property type="evidence" value="ECO:0007669"/>
    <property type="project" value="UniProtKB-EC"/>
</dbReference>
<reference evidence="11 12" key="1">
    <citation type="submission" date="2019-06" db="EMBL/GenBank/DDBJ databases">
        <title>Sequencing the genomes of 1000 actinobacteria strains.</title>
        <authorList>
            <person name="Klenk H.-P."/>
        </authorList>
    </citation>
    <scope>NUCLEOTIDE SEQUENCE [LARGE SCALE GENOMIC DNA]</scope>
    <source>
        <strain evidence="11 12">DSM 46837</strain>
    </source>
</reference>
<dbReference type="EC" id="2.1.1.-" evidence="8"/>
<dbReference type="Proteomes" id="UP000319865">
    <property type="component" value="Unassembled WGS sequence"/>
</dbReference>
<evidence type="ECO:0000256" key="2">
    <source>
        <dbReference type="ARBA" id="ARBA00022603"/>
    </source>
</evidence>
<protein>
    <recommendedName>
        <fullName evidence="8">Methyltransferase</fullName>
        <ecNumber evidence="8">2.1.1.-</ecNumber>
    </recommendedName>
</protein>
<accession>A0A543PC85</accession>
<evidence type="ECO:0000313" key="12">
    <source>
        <dbReference type="Proteomes" id="UP000319865"/>
    </source>
</evidence>
<evidence type="ECO:0000256" key="6">
    <source>
        <dbReference type="ARBA" id="ARBA00023125"/>
    </source>
</evidence>
<dbReference type="GO" id="GO:0032259">
    <property type="term" value="P:methylation"/>
    <property type="evidence" value="ECO:0007669"/>
    <property type="project" value="UniProtKB-KW"/>
</dbReference>
<keyword evidence="12" id="KW-1185">Reference proteome</keyword>
<dbReference type="PRINTS" id="PR00508">
    <property type="entry name" value="S21N4MTFRASE"/>
</dbReference>
<evidence type="ECO:0000256" key="3">
    <source>
        <dbReference type="ARBA" id="ARBA00022679"/>
    </source>
</evidence>
<comment type="catalytic activity">
    <reaction evidence="7">
        <text>a 2'-deoxycytidine in DNA + S-adenosyl-L-methionine = an N(4)-methyl-2'-deoxycytidine in DNA + S-adenosyl-L-homocysteine + H(+)</text>
        <dbReference type="Rhea" id="RHEA:16857"/>
        <dbReference type="Rhea" id="RHEA-COMP:11369"/>
        <dbReference type="Rhea" id="RHEA-COMP:13674"/>
        <dbReference type="ChEBI" id="CHEBI:15378"/>
        <dbReference type="ChEBI" id="CHEBI:57856"/>
        <dbReference type="ChEBI" id="CHEBI:59789"/>
        <dbReference type="ChEBI" id="CHEBI:85452"/>
        <dbReference type="ChEBI" id="CHEBI:137933"/>
        <dbReference type="EC" id="2.1.1.113"/>
    </reaction>
</comment>
<evidence type="ECO:0000256" key="4">
    <source>
        <dbReference type="ARBA" id="ARBA00022691"/>
    </source>
</evidence>
<feature type="compositionally biased region" description="Basic residues" evidence="9">
    <location>
        <begin position="202"/>
        <end position="211"/>
    </location>
</feature>
<proteinExistence type="inferred from homology"/>
<dbReference type="OrthoDB" id="9773060at2"/>
<name>A0A543PC85_9ACTN</name>
<dbReference type="InterPro" id="IPR002941">
    <property type="entry name" value="DNA_methylase_N4/N6"/>
</dbReference>
<evidence type="ECO:0000256" key="8">
    <source>
        <dbReference type="RuleBase" id="RU362026"/>
    </source>
</evidence>
<comment type="caution">
    <text evidence="11">The sequence shown here is derived from an EMBL/GenBank/DDBJ whole genome shotgun (WGS) entry which is preliminary data.</text>
</comment>
<dbReference type="SUPFAM" id="SSF53335">
    <property type="entry name" value="S-adenosyl-L-methionine-dependent methyltransferases"/>
    <property type="match status" value="1"/>
</dbReference>
<comment type="similarity">
    <text evidence="1">Belongs to the N(4)/N(6)-methyltransferase family. N(4) subfamily.</text>
</comment>
<keyword evidence="5" id="KW-0680">Restriction system</keyword>
<dbReference type="Pfam" id="PF01555">
    <property type="entry name" value="N6_N4_Mtase"/>
    <property type="match status" value="1"/>
</dbReference>
<evidence type="ECO:0000313" key="11">
    <source>
        <dbReference type="EMBL" id="TQN41695.1"/>
    </source>
</evidence>
<organism evidence="11 12">
    <name type="scientific">Blastococcus colisei</name>
    <dbReference type="NCBI Taxonomy" id="1564162"/>
    <lineage>
        <taxon>Bacteria</taxon>
        <taxon>Bacillati</taxon>
        <taxon>Actinomycetota</taxon>
        <taxon>Actinomycetes</taxon>
        <taxon>Geodermatophilales</taxon>
        <taxon>Geodermatophilaceae</taxon>
        <taxon>Blastococcus</taxon>
    </lineage>
</organism>
<dbReference type="GO" id="GO:0008170">
    <property type="term" value="F:N-methyltransferase activity"/>
    <property type="evidence" value="ECO:0007669"/>
    <property type="project" value="InterPro"/>
</dbReference>
<dbReference type="GO" id="GO:0009307">
    <property type="term" value="P:DNA restriction-modification system"/>
    <property type="evidence" value="ECO:0007669"/>
    <property type="project" value="UniProtKB-KW"/>
</dbReference>
<keyword evidence="3" id="KW-0808">Transferase</keyword>